<dbReference type="Pfam" id="PF07338">
    <property type="entry name" value="YdgH_BhsA-like"/>
    <property type="match status" value="1"/>
</dbReference>
<dbReference type="Proteomes" id="UP001334005">
    <property type="component" value="Unassembled WGS sequence"/>
</dbReference>
<evidence type="ECO:0000313" key="5">
    <source>
        <dbReference type="Proteomes" id="UP001334005"/>
    </source>
</evidence>
<sequence length="83" mass="8828">MKTTPILMLILSSAFFNVANAAQQVSNVSGKEKIGVVSASRALTLDELSAELNRKADKAGATAYRIISADGNNYLHGVAEIYK</sequence>
<dbReference type="InterPro" id="IPR036275">
    <property type="entry name" value="YdgH-like_sf"/>
</dbReference>
<name>A0ABU8YZZ2_9ENTR</name>
<evidence type="ECO:0000259" key="3">
    <source>
        <dbReference type="Pfam" id="PF07338"/>
    </source>
</evidence>
<feature type="chain" id="PRO_5047417449" evidence="2">
    <location>
        <begin position="22"/>
        <end position="83"/>
    </location>
</feature>
<evidence type="ECO:0000256" key="1">
    <source>
        <dbReference type="ARBA" id="ARBA00022729"/>
    </source>
</evidence>
<accession>A0ABU8YZZ2</accession>
<dbReference type="Gene3D" id="3.30.1660.10">
    <property type="entry name" value="Flavin-binding protein dodecin"/>
    <property type="match status" value="1"/>
</dbReference>
<keyword evidence="5" id="KW-1185">Reference proteome</keyword>
<dbReference type="RefSeq" id="WP_331833514.1">
    <property type="nucleotide sequence ID" value="NZ_JARXNH020000040.1"/>
</dbReference>
<keyword evidence="1 2" id="KW-0732">Signal</keyword>
<reference evidence="4 5" key="1">
    <citation type="submission" date="2024-03" db="EMBL/GenBank/DDBJ databases">
        <title>Two novel Raoultella species associated with bleeding cankers of broadleaf hosts, Raoultella scottia sp. nov. and Raoultella lignicola sp. nov.</title>
        <authorList>
            <person name="Brady C.L."/>
        </authorList>
    </citation>
    <scope>NUCLEOTIDE SEQUENCE [LARGE SCALE GENOMIC DNA]</scope>
    <source>
        <strain evidence="4 5">BAC 10a-01-01</strain>
    </source>
</reference>
<proteinExistence type="predicted"/>
<dbReference type="InterPro" id="IPR010854">
    <property type="entry name" value="YdgH/BhsA/McbA-like_dom"/>
</dbReference>
<comment type="caution">
    <text evidence="4">The sequence shown here is derived from an EMBL/GenBank/DDBJ whole genome shotgun (WGS) entry which is preliminary data.</text>
</comment>
<feature type="signal peptide" evidence="2">
    <location>
        <begin position="1"/>
        <end position="21"/>
    </location>
</feature>
<dbReference type="InterPro" id="IPR025543">
    <property type="entry name" value="Dodecin-like"/>
</dbReference>
<dbReference type="EMBL" id="JARXNH020000040">
    <property type="protein sequence ID" value="MEK0246807.1"/>
    <property type="molecule type" value="Genomic_DNA"/>
</dbReference>
<evidence type="ECO:0000256" key="2">
    <source>
        <dbReference type="SAM" id="SignalP"/>
    </source>
</evidence>
<protein>
    <submittedName>
        <fullName evidence="4">DUF1471 domain-containing protein</fullName>
    </submittedName>
</protein>
<gene>
    <name evidence="4" type="ORF">QFI66_001430</name>
</gene>
<organism evidence="4 5">
    <name type="scientific">Raoultella scottii</name>
    <dbReference type="NCBI Taxonomy" id="3040937"/>
    <lineage>
        <taxon>Bacteria</taxon>
        <taxon>Pseudomonadati</taxon>
        <taxon>Pseudomonadota</taxon>
        <taxon>Gammaproteobacteria</taxon>
        <taxon>Enterobacterales</taxon>
        <taxon>Enterobacteriaceae</taxon>
        <taxon>Klebsiella/Raoultella group</taxon>
        <taxon>Raoultella</taxon>
    </lineage>
</organism>
<evidence type="ECO:0000313" key="4">
    <source>
        <dbReference type="EMBL" id="MEK0246807.1"/>
    </source>
</evidence>
<dbReference type="SUPFAM" id="SSF159871">
    <property type="entry name" value="YdgH-like"/>
    <property type="match status" value="1"/>
</dbReference>
<feature type="domain" description="YdgH/BhsA/McbA-like" evidence="3">
    <location>
        <begin position="32"/>
        <end position="83"/>
    </location>
</feature>